<evidence type="ECO:0000313" key="3">
    <source>
        <dbReference type="EMBL" id="PSN74209.1"/>
    </source>
</evidence>
<feature type="compositionally biased region" description="Polar residues" evidence="1">
    <location>
        <begin position="8"/>
        <end position="23"/>
    </location>
</feature>
<feature type="transmembrane region" description="Helical" evidence="2">
    <location>
        <begin position="117"/>
        <end position="142"/>
    </location>
</feature>
<evidence type="ECO:0000256" key="1">
    <source>
        <dbReference type="SAM" id="MobiDB-lite"/>
    </source>
</evidence>
<accession>A0A2T2P975</accession>
<keyword evidence="4" id="KW-1185">Reference proteome</keyword>
<keyword evidence="2" id="KW-0812">Transmembrane</keyword>
<proteinExistence type="predicted"/>
<evidence type="ECO:0000313" key="4">
    <source>
        <dbReference type="Proteomes" id="UP000240883"/>
    </source>
</evidence>
<gene>
    <name evidence="3" type="ORF">BS50DRAFT_581043</name>
</gene>
<dbReference type="EMBL" id="KZ678128">
    <property type="protein sequence ID" value="PSN74209.1"/>
    <property type="molecule type" value="Genomic_DNA"/>
</dbReference>
<keyword evidence="2" id="KW-0472">Membrane</keyword>
<keyword evidence="2" id="KW-1133">Transmembrane helix</keyword>
<feature type="region of interest" description="Disordered" evidence="1">
    <location>
        <begin position="1"/>
        <end position="46"/>
    </location>
</feature>
<reference evidence="3 4" key="1">
    <citation type="journal article" date="2018" name="Front. Microbiol.">
        <title>Genome-Wide Analysis of Corynespora cassiicola Leaf Fall Disease Putative Effectors.</title>
        <authorList>
            <person name="Lopez D."/>
            <person name="Ribeiro S."/>
            <person name="Label P."/>
            <person name="Fumanal B."/>
            <person name="Venisse J.S."/>
            <person name="Kohler A."/>
            <person name="de Oliveira R.R."/>
            <person name="Labutti K."/>
            <person name="Lipzen A."/>
            <person name="Lail K."/>
            <person name="Bauer D."/>
            <person name="Ohm R.A."/>
            <person name="Barry K.W."/>
            <person name="Spatafora J."/>
            <person name="Grigoriev I.V."/>
            <person name="Martin F.M."/>
            <person name="Pujade-Renaud V."/>
        </authorList>
    </citation>
    <scope>NUCLEOTIDE SEQUENCE [LARGE SCALE GENOMIC DNA]</scope>
    <source>
        <strain evidence="3 4">Philippines</strain>
    </source>
</reference>
<evidence type="ECO:0000256" key="2">
    <source>
        <dbReference type="SAM" id="Phobius"/>
    </source>
</evidence>
<name>A0A2T2P975_CORCC</name>
<dbReference type="Proteomes" id="UP000240883">
    <property type="component" value="Unassembled WGS sequence"/>
</dbReference>
<feature type="compositionally biased region" description="Low complexity" evidence="1">
    <location>
        <begin position="29"/>
        <end position="42"/>
    </location>
</feature>
<sequence length="143" mass="16626">MIVPISEPLNSSQRQSTVETDFSSGDEITMTPSTSNSTSPTSREGKFEWNPVFYDKWHHITERDHTMEKNCPPSHPEMHYLQNLVRDVALGEPSSRNQSWCGYYSDDEWSDVWNEEIFLFVQPVLLVWLVAFLFGTGLFVFWT</sequence>
<organism evidence="3 4">
    <name type="scientific">Corynespora cassiicola Philippines</name>
    <dbReference type="NCBI Taxonomy" id="1448308"/>
    <lineage>
        <taxon>Eukaryota</taxon>
        <taxon>Fungi</taxon>
        <taxon>Dikarya</taxon>
        <taxon>Ascomycota</taxon>
        <taxon>Pezizomycotina</taxon>
        <taxon>Dothideomycetes</taxon>
        <taxon>Pleosporomycetidae</taxon>
        <taxon>Pleosporales</taxon>
        <taxon>Corynesporascaceae</taxon>
        <taxon>Corynespora</taxon>
    </lineage>
</organism>
<protein>
    <submittedName>
        <fullName evidence="3">Uncharacterized protein</fullName>
    </submittedName>
</protein>
<dbReference type="AlphaFoldDB" id="A0A2T2P975"/>